<dbReference type="GO" id="GO:0005829">
    <property type="term" value="C:cytosol"/>
    <property type="evidence" value="ECO:0007669"/>
    <property type="project" value="TreeGrafter"/>
</dbReference>
<keyword evidence="2" id="KW-0238">DNA-binding</keyword>
<dbReference type="Proteomes" id="UP000229030">
    <property type="component" value="Unassembled WGS sequence"/>
</dbReference>
<evidence type="ECO:0000256" key="1">
    <source>
        <dbReference type="ARBA" id="ARBA00023015"/>
    </source>
</evidence>
<dbReference type="InterPro" id="IPR010982">
    <property type="entry name" value="Lambda_DNA-bd_dom_sf"/>
</dbReference>
<dbReference type="InterPro" id="IPR001387">
    <property type="entry name" value="Cro/C1-type_HTH"/>
</dbReference>
<dbReference type="GO" id="GO:0003700">
    <property type="term" value="F:DNA-binding transcription factor activity"/>
    <property type="evidence" value="ECO:0007669"/>
    <property type="project" value="TreeGrafter"/>
</dbReference>
<evidence type="ECO:0000313" key="5">
    <source>
        <dbReference type="EMBL" id="PIV46815.1"/>
    </source>
</evidence>
<dbReference type="SUPFAM" id="SSF47413">
    <property type="entry name" value="lambda repressor-like DNA-binding domains"/>
    <property type="match status" value="1"/>
</dbReference>
<comment type="caution">
    <text evidence="5">The sequence shown here is derived from an EMBL/GenBank/DDBJ whole genome shotgun (WGS) entry which is preliminary data.</text>
</comment>
<evidence type="ECO:0000313" key="6">
    <source>
        <dbReference type="Proteomes" id="UP000229030"/>
    </source>
</evidence>
<feature type="domain" description="HTH cro/C1-type" evidence="4">
    <location>
        <begin position="13"/>
        <end position="67"/>
    </location>
</feature>
<dbReference type="PANTHER" id="PTHR46797:SF23">
    <property type="entry name" value="HTH-TYPE TRANSCRIPTIONAL REGULATOR SUTR"/>
    <property type="match status" value="1"/>
</dbReference>
<dbReference type="AlphaFoldDB" id="A0A2M7DDC4"/>
<gene>
    <name evidence="5" type="ORF">COS21_03300</name>
</gene>
<proteinExistence type="predicted"/>
<evidence type="ECO:0000259" key="4">
    <source>
        <dbReference type="PROSITE" id="PS50943"/>
    </source>
</evidence>
<organism evidence="5 6">
    <name type="scientific">bacterium (Candidatus Gribaldobacteria) CG02_land_8_20_14_3_00_41_15</name>
    <dbReference type="NCBI Taxonomy" id="2014270"/>
    <lineage>
        <taxon>Bacteria</taxon>
        <taxon>Candidatus Gribaldobacteria</taxon>
    </lineage>
</organism>
<reference evidence="6" key="1">
    <citation type="submission" date="2017-09" db="EMBL/GenBank/DDBJ databases">
        <title>Depth-based differentiation of microbial function through sediment-hosted aquifers and enrichment of novel symbionts in the deep terrestrial subsurface.</title>
        <authorList>
            <person name="Probst A.J."/>
            <person name="Ladd B."/>
            <person name="Jarett J.K."/>
            <person name="Geller-Mcgrath D.E."/>
            <person name="Sieber C.M.K."/>
            <person name="Emerson J.B."/>
            <person name="Anantharaman K."/>
            <person name="Thomas B.C."/>
            <person name="Malmstrom R."/>
            <person name="Stieglmeier M."/>
            <person name="Klingl A."/>
            <person name="Woyke T."/>
            <person name="Ryan C.M."/>
            <person name="Banfield J.F."/>
        </authorList>
    </citation>
    <scope>NUCLEOTIDE SEQUENCE [LARGE SCALE GENOMIC DNA]</scope>
</reference>
<dbReference type="GO" id="GO:0003677">
    <property type="term" value="F:DNA binding"/>
    <property type="evidence" value="ECO:0007669"/>
    <property type="project" value="UniProtKB-KW"/>
</dbReference>
<protein>
    <submittedName>
        <fullName evidence="5">Transcriptional regulator</fullName>
    </submittedName>
</protein>
<sequence>MKKEILIKFGNKVRERRAKLGLSQEELASRAGVHRTYIGMIERAEKNITLENIQKVCKALNLKIRDFFIDF</sequence>
<dbReference type="PROSITE" id="PS50943">
    <property type="entry name" value="HTH_CROC1"/>
    <property type="match status" value="1"/>
</dbReference>
<dbReference type="Gene3D" id="1.10.260.40">
    <property type="entry name" value="lambda repressor-like DNA-binding domains"/>
    <property type="match status" value="1"/>
</dbReference>
<dbReference type="EMBL" id="PETV01000088">
    <property type="protein sequence ID" value="PIV46815.1"/>
    <property type="molecule type" value="Genomic_DNA"/>
</dbReference>
<dbReference type="InterPro" id="IPR050807">
    <property type="entry name" value="TransReg_Diox_bact_type"/>
</dbReference>
<evidence type="ECO:0000256" key="3">
    <source>
        <dbReference type="ARBA" id="ARBA00023163"/>
    </source>
</evidence>
<keyword evidence="1" id="KW-0805">Transcription regulation</keyword>
<name>A0A2M7DDC4_9BACT</name>
<dbReference type="PANTHER" id="PTHR46797">
    <property type="entry name" value="HTH-TYPE TRANSCRIPTIONAL REGULATOR"/>
    <property type="match status" value="1"/>
</dbReference>
<keyword evidence="3" id="KW-0804">Transcription</keyword>
<dbReference type="CDD" id="cd00093">
    <property type="entry name" value="HTH_XRE"/>
    <property type="match status" value="1"/>
</dbReference>
<accession>A0A2M7DDC4</accession>
<dbReference type="SMART" id="SM00530">
    <property type="entry name" value="HTH_XRE"/>
    <property type="match status" value="1"/>
</dbReference>
<dbReference type="Pfam" id="PF01381">
    <property type="entry name" value="HTH_3"/>
    <property type="match status" value="1"/>
</dbReference>
<evidence type="ECO:0000256" key="2">
    <source>
        <dbReference type="ARBA" id="ARBA00023125"/>
    </source>
</evidence>